<keyword evidence="1" id="KW-0732">Signal</keyword>
<keyword evidence="3" id="KW-1185">Reference proteome</keyword>
<dbReference type="PROSITE" id="PS51257">
    <property type="entry name" value="PROKAR_LIPOPROTEIN"/>
    <property type="match status" value="1"/>
</dbReference>
<dbReference type="AlphaFoldDB" id="A0A246FHA9"/>
<feature type="chain" id="PRO_5013145638" evidence="1">
    <location>
        <begin position="22"/>
        <end position="259"/>
    </location>
</feature>
<proteinExistence type="predicted"/>
<sequence length="259" mass="28296">MTKHYLFVAVRFLLAFLTLTACEKNDPEGCAPYVAPVPADTYVFPVVPGTPAWATFQTGAEMVAACQVPAATLPRLSTAGLVTTCLNYPLLGNMLASNSLQRGARSVLSSFNGFGELQQRPQAAALLLERYQRMRPACLAGKTQDVELGAYSFTFSYVEMIIAQEEYLAQLTAPQRLALLREAIAKYNEKLPHEADVYGLFGLKTSLFVTARIMLREQYPPFVAAVAANPDLAAFVTDVQLQGGPQTLSLVLEYAKQFN</sequence>
<reference evidence="2 3" key="1">
    <citation type="submission" date="2017-06" db="EMBL/GenBank/DDBJ databases">
        <title>Hymenobacter amundsenii sp. nov. isolated from regoliths in Antarctica.</title>
        <authorList>
            <person name="Sedlacek I."/>
            <person name="Kralova S."/>
            <person name="Pantucek R."/>
            <person name="Svec P."/>
            <person name="Holochova P."/>
            <person name="Stankova E."/>
            <person name="Vrbovska V."/>
            <person name="Busse H.-J."/>
        </authorList>
    </citation>
    <scope>NUCLEOTIDE SEQUENCE [LARGE SCALE GENOMIC DNA]</scope>
    <source>
        <strain evidence="2 3">CCM 8682</strain>
    </source>
</reference>
<dbReference type="EMBL" id="NIRR01000038">
    <property type="protein sequence ID" value="OWP61927.1"/>
    <property type="molecule type" value="Genomic_DNA"/>
</dbReference>
<evidence type="ECO:0000313" key="3">
    <source>
        <dbReference type="Proteomes" id="UP000197277"/>
    </source>
</evidence>
<protein>
    <submittedName>
        <fullName evidence="2">Uncharacterized protein</fullName>
    </submittedName>
</protein>
<accession>A0A246FHA9</accession>
<feature type="signal peptide" evidence="1">
    <location>
        <begin position="1"/>
        <end position="21"/>
    </location>
</feature>
<comment type="caution">
    <text evidence="2">The sequence shown here is derived from an EMBL/GenBank/DDBJ whole genome shotgun (WGS) entry which is preliminary data.</text>
</comment>
<name>A0A246FHA9_9BACT</name>
<gene>
    <name evidence="2" type="ORF">CDA63_16925</name>
</gene>
<evidence type="ECO:0000313" key="2">
    <source>
        <dbReference type="EMBL" id="OWP61927.1"/>
    </source>
</evidence>
<evidence type="ECO:0000256" key="1">
    <source>
        <dbReference type="SAM" id="SignalP"/>
    </source>
</evidence>
<dbReference type="Proteomes" id="UP000197277">
    <property type="component" value="Unassembled WGS sequence"/>
</dbReference>
<organism evidence="2 3">
    <name type="scientific">Hymenobacter amundsenii</name>
    <dbReference type="NCBI Taxonomy" id="2006685"/>
    <lineage>
        <taxon>Bacteria</taxon>
        <taxon>Pseudomonadati</taxon>
        <taxon>Bacteroidota</taxon>
        <taxon>Cytophagia</taxon>
        <taxon>Cytophagales</taxon>
        <taxon>Hymenobacteraceae</taxon>
        <taxon>Hymenobacter</taxon>
    </lineage>
</organism>